<feature type="transmembrane region" description="Helical" evidence="13">
    <location>
        <begin position="261"/>
        <end position="282"/>
    </location>
</feature>
<feature type="transmembrane region" description="Helical" evidence="13">
    <location>
        <begin position="231"/>
        <end position="255"/>
    </location>
</feature>
<dbReference type="OrthoDB" id="37244at2759"/>
<protein>
    <recommendedName>
        <fullName evidence="2">proton-translocating NAD(P)(+) transhydrogenase</fullName>
        <ecNumber evidence="2">7.1.1.1</ecNumber>
    </recommendedName>
</protein>
<keyword evidence="3" id="KW-1003">Cell membrane</keyword>
<evidence type="ECO:0000256" key="3">
    <source>
        <dbReference type="ARBA" id="ARBA00022475"/>
    </source>
</evidence>
<evidence type="ECO:0000256" key="12">
    <source>
        <dbReference type="SAM" id="MobiDB-lite"/>
    </source>
</evidence>
<feature type="region of interest" description="Disordered" evidence="12">
    <location>
        <begin position="134"/>
        <end position="159"/>
    </location>
</feature>
<dbReference type="PANTHER" id="PTHR10160:SF19">
    <property type="entry name" value="PROTON-TRANSLOCATING NAD(P)(+) TRANSHYDROGENASE"/>
    <property type="match status" value="1"/>
</dbReference>
<evidence type="ECO:0000256" key="10">
    <source>
        <dbReference type="ARBA" id="ARBA00023136"/>
    </source>
</evidence>
<evidence type="ECO:0000256" key="5">
    <source>
        <dbReference type="ARBA" id="ARBA00022692"/>
    </source>
</evidence>
<sequence>MSQEFIEAEMRLFAQQSKEVDIIITTAQIPGKRAPLLIKREHVELMKEGSVVVDMAADSGGNCEVTQKGQIINYKGVTVIGVTDLPSRMAAQSSQMYGTNLLNLMDEMKRAKDFVVDLNNEIITGMCVTYQGEAKWPPPKKDPPKQAPPPNQAPKPQILKPVEVAAPKKRRSLGARITIGVILWIIGLAIFCVFGLWGPETFLTHLSIFVLSCIVGWTVIWNVTPALHTPLLSVTNAISGIVILGGMTLISHGSWKNTTTFFAAFSIMFASINAAGGFLVTYKMLRMFKREDETTGRQV</sequence>
<evidence type="ECO:0000256" key="2">
    <source>
        <dbReference type="ARBA" id="ARBA00012943"/>
    </source>
</evidence>
<keyword evidence="16" id="KW-1185">Reference proteome</keyword>
<comment type="caution">
    <text evidence="15">The sequence shown here is derived from an EMBL/GenBank/DDBJ whole genome shotgun (WGS) entry which is preliminary data.</text>
</comment>
<evidence type="ECO:0000259" key="14">
    <source>
        <dbReference type="SMART" id="SM01002"/>
    </source>
</evidence>
<keyword evidence="5 13" id="KW-0812">Transmembrane</keyword>
<evidence type="ECO:0000256" key="13">
    <source>
        <dbReference type="SAM" id="Phobius"/>
    </source>
</evidence>
<comment type="catalytic activity">
    <reaction evidence="11">
        <text>NAD(+) + NADPH + H(+)(in) = NADH + NADP(+) + H(+)(out)</text>
        <dbReference type="Rhea" id="RHEA:47992"/>
        <dbReference type="ChEBI" id="CHEBI:15378"/>
        <dbReference type="ChEBI" id="CHEBI:57540"/>
        <dbReference type="ChEBI" id="CHEBI:57783"/>
        <dbReference type="ChEBI" id="CHEBI:57945"/>
        <dbReference type="ChEBI" id="CHEBI:58349"/>
        <dbReference type="EC" id="7.1.1.1"/>
    </reaction>
</comment>
<comment type="subcellular location">
    <subcellularLocation>
        <location evidence="1">Cell inner membrane</location>
        <topology evidence="1">Multi-pass membrane protein</topology>
    </subcellularLocation>
</comment>
<dbReference type="EC" id="7.1.1.1" evidence="2"/>
<proteinExistence type="predicted"/>
<dbReference type="GO" id="GO:0005886">
    <property type="term" value="C:plasma membrane"/>
    <property type="evidence" value="ECO:0007669"/>
    <property type="project" value="UniProtKB-SubCell"/>
</dbReference>
<dbReference type="InterPro" id="IPR036291">
    <property type="entry name" value="NAD(P)-bd_dom_sf"/>
</dbReference>
<dbReference type="Pfam" id="PF12769">
    <property type="entry name" value="PNTB_4TM"/>
    <property type="match status" value="1"/>
</dbReference>
<feature type="domain" description="Alanine dehydrogenase/pyridine nucleotide transhydrogenase NAD(H)-binding" evidence="14">
    <location>
        <begin position="1"/>
        <end position="81"/>
    </location>
</feature>
<dbReference type="OMA" id="IMFASIN"/>
<dbReference type="EMBL" id="JAPDFW010000055">
    <property type="protein sequence ID" value="KAJ5078045.1"/>
    <property type="molecule type" value="Genomic_DNA"/>
</dbReference>
<evidence type="ECO:0000256" key="1">
    <source>
        <dbReference type="ARBA" id="ARBA00004429"/>
    </source>
</evidence>
<dbReference type="Pfam" id="PF01262">
    <property type="entry name" value="AlaDh_PNT_C"/>
    <property type="match status" value="1"/>
</dbReference>
<keyword evidence="10 13" id="KW-0472">Membrane</keyword>
<reference evidence="15" key="1">
    <citation type="submission" date="2022-10" db="EMBL/GenBank/DDBJ databases">
        <title>Novel sulphate-reducing endosymbionts in the free-living metamonad Anaeramoeba.</title>
        <authorList>
            <person name="Jerlstrom-Hultqvist J."/>
            <person name="Cepicka I."/>
            <person name="Gallot-Lavallee L."/>
            <person name="Salas-Leiva D."/>
            <person name="Curtis B.A."/>
            <person name="Zahonova K."/>
            <person name="Pipaliya S."/>
            <person name="Dacks J."/>
            <person name="Roger A.J."/>
        </authorList>
    </citation>
    <scope>NUCLEOTIDE SEQUENCE</scope>
    <source>
        <strain evidence="15">BMAN</strain>
    </source>
</reference>
<keyword evidence="4" id="KW-0997">Cell inner membrane</keyword>
<evidence type="ECO:0000313" key="16">
    <source>
        <dbReference type="Proteomes" id="UP001149090"/>
    </source>
</evidence>
<gene>
    <name evidence="15" type="ORF">M0811_05302</name>
</gene>
<keyword evidence="7" id="KW-1278">Translocase</keyword>
<dbReference type="Proteomes" id="UP001149090">
    <property type="component" value="Unassembled WGS sequence"/>
</dbReference>
<dbReference type="InterPro" id="IPR007698">
    <property type="entry name" value="AlaDH/PNT_NAD(H)-bd"/>
</dbReference>
<evidence type="ECO:0000256" key="7">
    <source>
        <dbReference type="ARBA" id="ARBA00022967"/>
    </source>
</evidence>
<feature type="transmembrane region" description="Helical" evidence="13">
    <location>
        <begin position="177"/>
        <end position="197"/>
    </location>
</feature>
<evidence type="ECO:0000256" key="9">
    <source>
        <dbReference type="ARBA" id="ARBA00023027"/>
    </source>
</evidence>
<feature type="transmembrane region" description="Helical" evidence="13">
    <location>
        <begin position="203"/>
        <end position="224"/>
    </location>
</feature>
<dbReference type="InterPro" id="IPR024605">
    <property type="entry name" value="NADP_transhyd_a_C"/>
</dbReference>
<keyword evidence="9" id="KW-0520">NAD</keyword>
<evidence type="ECO:0000256" key="6">
    <source>
        <dbReference type="ARBA" id="ARBA00022857"/>
    </source>
</evidence>
<dbReference type="GO" id="GO:0050661">
    <property type="term" value="F:NADP binding"/>
    <property type="evidence" value="ECO:0007669"/>
    <property type="project" value="TreeGrafter"/>
</dbReference>
<organism evidence="15 16">
    <name type="scientific">Anaeramoeba ignava</name>
    <name type="common">Anaerobic marine amoeba</name>
    <dbReference type="NCBI Taxonomy" id="1746090"/>
    <lineage>
        <taxon>Eukaryota</taxon>
        <taxon>Metamonada</taxon>
        <taxon>Anaeramoebidae</taxon>
        <taxon>Anaeramoeba</taxon>
    </lineage>
</organism>
<dbReference type="AlphaFoldDB" id="A0A9Q0LUA8"/>
<evidence type="ECO:0000256" key="11">
    <source>
        <dbReference type="ARBA" id="ARBA00048202"/>
    </source>
</evidence>
<dbReference type="SMART" id="SM01002">
    <property type="entry name" value="AlaDh_PNT_C"/>
    <property type="match status" value="1"/>
</dbReference>
<keyword evidence="8 13" id="KW-1133">Transmembrane helix</keyword>
<dbReference type="Gene3D" id="3.40.50.720">
    <property type="entry name" value="NAD(P)-binding Rossmann-like Domain"/>
    <property type="match status" value="1"/>
</dbReference>
<dbReference type="PANTHER" id="PTHR10160">
    <property type="entry name" value="NAD(P) TRANSHYDROGENASE"/>
    <property type="match status" value="1"/>
</dbReference>
<keyword evidence="6" id="KW-0521">NADP</keyword>
<name>A0A9Q0LUA8_ANAIG</name>
<accession>A0A9Q0LUA8</accession>
<dbReference type="GO" id="GO:0008750">
    <property type="term" value="F:proton-translocating NAD(P)+ transhydrogenase activity"/>
    <property type="evidence" value="ECO:0007669"/>
    <property type="project" value="UniProtKB-EC"/>
</dbReference>
<evidence type="ECO:0000256" key="8">
    <source>
        <dbReference type="ARBA" id="ARBA00022989"/>
    </source>
</evidence>
<evidence type="ECO:0000313" key="15">
    <source>
        <dbReference type="EMBL" id="KAJ5078045.1"/>
    </source>
</evidence>
<dbReference type="GO" id="GO:0006740">
    <property type="term" value="P:NADPH regeneration"/>
    <property type="evidence" value="ECO:0007669"/>
    <property type="project" value="TreeGrafter"/>
</dbReference>
<dbReference type="SUPFAM" id="SSF51735">
    <property type="entry name" value="NAD(P)-binding Rossmann-fold domains"/>
    <property type="match status" value="1"/>
</dbReference>
<evidence type="ECO:0000256" key="4">
    <source>
        <dbReference type="ARBA" id="ARBA00022519"/>
    </source>
</evidence>